<keyword evidence="8 12" id="KW-1133">Transmembrane helix</keyword>
<dbReference type="Pfam" id="PF03901">
    <property type="entry name" value="Glyco_transf_22"/>
    <property type="match status" value="1"/>
</dbReference>
<evidence type="ECO:0000256" key="2">
    <source>
        <dbReference type="ARBA" id="ARBA00004922"/>
    </source>
</evidence>
<evidence type="ECO:0000256" key="9">
    <source>
        <dbReference type="ARBA" id="ARBA00023136"/>
    </source>
</evidence>
<keyword evidence="15" id="KW-1185">Reference proteome</keyword>
<evidence type="ECO:0000256" key="13">
    <source>
        <dbReference type="SAM" id="SignalP"/>
    </source>
</evidence>
<name>A0A8H5G760_9AGAR</name>
<dbReference type="UniPathway" id="UPA00378"/>
<evidence type="ECO:0000256" key="6">
    <source>
        <dbReference type="ARBA" id="ARBA00022692"/>
    </source>
</evidence>
<comment type="similarity">
    <text evidence="3 12">Belongs to the glycosyltransferase 22 family.</text>
</comment>
<evidence type="ECO:0000256" key="8">
    <source>
        <dbReference type="ARBA" id="ARBA00022989"/>
    </source>
</evidence>
<evidence type="ECO:0000256" key="4">
    <source>
        <dbReference type="ARBA" id="ARBA00022676"/>
    </source>
</evidence>
<sequence length="528" mass="59161">MSLILDAWIFLLGWAYVLLAPYTKVEESFNIQAVHDLLTHGLAIDKLKNFDHFVHSGPIPRTFLGSTLLACITYPFINIAAYLDLISSKADLQIIARLVLATLNATSLVCFRKAVSTRFGHTTGSLFTLLTCSQFHLLYWMGRTLPNMFALPLVNLAFSYLLDRVPGPNSTIRIPERSWKSALWLLGFSSIIFRVELLLLWIPVTLQLLVQGQTSFFPILTTNLAATAAASTITYLVDSYFWQRRLLPELSSFLYNVVNGQSSNWGVSPWQTYFTVHLPRLLMTGFPIAYIGSLHDTRVSSFLLPHIVFVLFISNLGHKEWRFIIYTVPAFNVAAARGIRYLTSRGKGTLFGQIAFLVGAGALAANVALTGILLRTSVANYPGGSAIAAFHEFIPLTASPPPHVHICNLAAQSGVTLFQHLNAPPYHPALYLWPRSVPPPVSWTYNKTENLAVADLTSAHHFTHLISEVPPSDPNIARGWKLMRAVPAFHRVVFNKELLLSRPQEVPRRVFDLIGIEERDQLWIYERK</sequence>
<organism evidence="14 15">
    <name type="scientific">Leucocoprinus leucothites</name>
    <dbReference type="NCBI Taxonomy" id="201217"/>
    <lineage>
        <taxon>Eukaryota</taxon>
        <taxon>Fungi</taxon>
        <taxon>Dikarya</taxon>
        <taxon>Basidiomycota</taxon>
        <taxon>Agaricomycotina</taxon>
        <taxon>Agaricomycetes</taxon>
        <taxon>Agaricomycetidae</taxon>
        <taxon>Agaricales</taxon>
        <taxon>Agaricineae</taxon>
        <taxon>Agaricaceae</taxon>
        <taxon>Leucocoprinus</taxon>
    </lineage>
</organism>
<keyword evidence="6 12" id="KW-0812">Transmembrane</keyword>
<feature type="chain" id="PRO_5034361857" description="Mannosyltransferase" evidence="13">
    <location>
        <begin position="20"/>
        <end position="528"/>
    </location>
</feature>
<comment type="function">
    <text evidence="10">Mannosyltransferase that operates in the biosynthetic pathway of dolichol-linked oligosaccharides, the glycan precursors employed in protein asparagine (N)-glycosylation. The assembly of dolichol-linked oligosaccharides begins on the cytosolic side of the endoplasmic reticulum membrane and finishes in its lumen. The sequential addition of sugars to dolichol pyrophosphate produces dolichol-linked oligosaccharides containing fourteen sugars, including two GlcNAcs, nine mannoses and three glucoses. Once assembled, the oligosaccharide is transferred from the lipid to nascent proteins by oligosaccharyltransferases. In the lumen of the endoplasmic reticulum, adds the eighth mannose residue in an alpha-1,6 linkage onto Man(7)GlcNAc(2)-PP-dolichol to produce Man(8)GlcNAc(2)-PP-dolichol.</text>
</comment>
<dbReference type="GO" id="GO:0052917">
    <property type="term" value="F:dol-P-Man:Man(7)GlcNAc(2)-PP-Dol alpha-1,6-mannosyltransferase activity"/>
    <property type="evidence" value="ECO:0007669"/>
    <property type="project" value="UniProtKB-EC"/>
</dbReference>
<feature type="transmembrane region" description="Helical" evidence="12">
    <location>
        <begin position="216"/>
        <end position="237"/>
    </location>
</feature>
<reference evidence="14 15" key="1">
    <citation type="journal article" date="2020" name="ISME J.">
        <title>Uncovering the hidden diversity of litter-decomposition mechanisms in mushroom-forming fungi.</title>
        <authorList>
            <person name="Floudas D."/>
            <person name="Bentzer J."/>
            <person name="Ahren D."/>
            <person name="Johansson T."/>
            <person name="Persson P."/>
            <person name="Tunlid A."/>
        </authorList>
    </citation>
    <scope>NUCLEOTIDE SEQUENCE [LARGE SCALE GENOMIC DNA]</scope>
    <source>
        <strain evidence="14 15">CBS 146.42</strain>
    </source>
</reference>
<evidence type="ECO:0000313" key="14">
    <source>
        <dbReference type="EMBL" id="KAF5359561.1"/>
    </source>
</evidence>
<evidence type="ECO:0000256" key="11">
    <source>
        <dbReference type="ARBA" id="ARBA00048899"/>
    </source>
</evidence>
<comment type="catalytic activity">
    <reaction evidence="11">
        <text>an alpha-D-Man-(1-&gt;2)-alpha-D-Man-(1-&gt;2)-alpha-D-Man-(1-&gt;3)-[alpha-D-Man-(1-&gt;2)-alpha-D-Man-(1-&gt;3)-alpha-D-Man-(1-&gt;6)]-beta-D-Man-(1-&gt;4)-beta-D-GlcNAc-(1-&gt;4)-alpha-D-GlcNAc-diphospho-di-trans,poly-cis-dolichol + a di-trans,poly-cis-dolichyl beta-D-mannosyl phosphate = an alpha-D-Man-(1-&gt;2)-alpha-D-Man-(1-&gt;2)-alpha-D-Man-(1-&gt;3)-[alpha-D-Man-(1-&gt;2)-alpha-D-Man-(1-&gt;3)-[alpha-D-Man-(1-&gt;6)]-alpha-D-Man-(1-&gt;6)]-beta-D-Man-(1-&gt;4)-beta-D-GlcNAc-(1-&gt;4)-alpha-D-GlcNAc-diphospho-di-trans,poly-cis-dolichol + a di-trans,poly-cis-dolichyl phosphate + H(+)</text>
        <dbReference type="Rhea" id="RHEA:29535"/>
        <dbReference type="Rhea" id="RHEA-COMP:19498"/>
        <dbReference type="Rhea" id="RHEA-COMP:19501"/>
        <dbReference type="Rhea" id="RHEA-COMP:19518"/>
        <dbReference type="Rhea" id="RHEA-COMP:19519"/>
        <dbReference type="ChEBI" id="CHEBI:15378"/>
        <dbReference type="ChEBI" id="CHEBI:57683"/>
        <dbReference type="ChEBI" id="CHEBI:58211"/>
        <dbReference type="ChEBI" id="CHEBI:132517"/>
        <dbReference type="ChEBI" id="CHEBI:132519"/>
        <dbReference type="EC" id="2.4.1.260"/>
    </reaction>
    <physiologicalReaction direction="left-to-right" evidence="11">
        <dbReference type="Rhea" id="RHEA:29536"/>
    </physiologicalReaction>
</comment>
<keyword evidence="13" id="KW-0732">Signal</keyword>
<evidence type="ECO:0000256" key="3">
    <source>
        <dbReference type="ARBA" id="ARBA00007063"/>
    </source>
</evidence>
<evidence type="ECO:0000313" key="15">
    <source>
        <dbReference type="Proteomes" id="UP000559027"/>
    </source>
</evidence>
<dbReference type="EMBL" id="JAACJO010000004">
    <property type="protein sequence ID" value="KAF5359561.1"/>
    <property type="molecule type" value="Genomic_DNA"/>
</dbReference>
<dbReference type="AlphaFoldDB" id="A0A8H5G760"/>
<keyword evidence="7 12" id="KW-0256">Endoplasmic reticulum</keyword>
<dbReference type="EC" id="2.4.1.-" evidence="12"/>
<accession>A0A8H5G760</accession>
<comment type="caution">
    <text evidence="14">The sequence shown here is derived from an EMBL/GenBank/DDBJ whole genome shotgun (WGS) entry which is preliminary data.</text>
</comment>
<dbReference type="InterPro" id="IPR005599">
    <property type="entry name" value="GPI_mannosylTrfase"/>
</dbReference>
<comment type="subcellular location">
    <subcellularLocation>
        <location evidence="1 12">Endoplasmic reticulum membrane</location>
        <topology evidence="1 12">Multi-pass membrane protein</topology>
    </subcellularLocation>
</comment>
<gene>
    <name evidence="14" type="ORF">D9756_003528</name>
</gene>
<feature type="signal peptide" evidence="13">
    <location>
        <begin position="1"/>
        <end position="19"/>
    </location>
</feature>
<dbReference type="OrthoDB" id="19039at2759"/>
<dbReference type="PANTHER" id="PTHR22760">
    <property type="entry name" value="GLYCOSYLTRANSFERASE"/>
    <property type="match status" value="1"/>
</dbReference>
<keyword evidence="9 12" id="KW-0472">Membrane</keyword>
<dbReference type="Proteomes" id="UP000559027">
    <property type="component" value="Unassembled WGS sequence"/>
</dbReference>
<keyword evidence="4 12" id="KW-0328">Glycosyltransferase</keyword>
<feature type="transmembrane region" description="Helical" evidence="12">
    <location>
        <begin position="63"/>
        <end position="83"/>
    </location>
</feature>
<evidence type="ECO:0000256" key="5">
    <source>
        <dbReference type="ARBA" id="ARBA00022679"/>
    </source>
</evidence>
<feature type="transmembrane region" description="Helical" evidence="12">
    <location>
        <begin position="145"/>
        <end position="162"/>
    </location>
</feature>
<proteinExistence type="inferred from homology"/>
<evidence type="ECO:0000256" key="1">
    <source>
        <dbReference type="ARBA" id="ARBA00004477"/>
    </source>
</evidence>
<keyword evidence="5" id="KW-0808">Transferase</keyword>
<comment type="pathway">
    <text evidence="2">Protein modification; protein glycosylation.</text>
</comment>
<protein>
    <recommendedName>
        <fullName evidence="12">Mannosyltransferase</fullName>
        <ecNumber evidence="12">2.4.1.-</ecNumber>
    </recommendedName>
</protein>
<feature type="transmembrane region" description="Helical" evidence="12">
    <location>
        <begin position="354"/>
        <end position="374"/>
    </location>
</feature>
<feature type="transmembrane region" description="Helical" evidence="12">
    <location>
        <begin position="95"/>
        <end position="115"/>
    </location>
</feature>
<dbReference type="GO" id="GO:0005789">
    <property type="term" value="C:endoplasmic reticulum membrane"/>
    <property type="evidence" value="ECO:0007669"/>
    <property type="project" value="UniProtKB-SubCell"/>
</dbReference>
<dbReference type="GO" id="GO:0006487">
    <property type="term" value="P:protein N-linked glycosylation"/>
    <property type="evidence" value="ECO:0007669"/>
    <property type="project" value="TreeGrafter"/>
</dbReference>
<evidence type="ECO:0000256" key="12">
    <source>
        <dbReference type="RuleBase" id="RU363075"/>
    </source>
</evidence>
<feature type="transmembrane region" description="Helical" evidence="12">
    <location>
        <begin position="183"/>
        <end position="204"/>
    </location>
</feature>
<evidence type="ECO:0000256" key="10">
    <source>
        <dbReference type="ARBA" id="ARBA00044721"/>
    </source>
</evidence>
<evidence type="ECO:0000256" key="7">
    <source>
        <dbReference type="ARBA" id="ARBA00022824"/>
    </source>
</evidence>
<dbReference type="PANTHER" id="PTHR22760:SF1">
    <property type="entry name" value="DOL-P-MAN:MAN(7)GLCNAC(2)-PP-DOL ALPHA-1,6-MANNOSYLTRANSFERASE"/>
    <property type="match status" value="1"/>
</dbReference>